<dbReference type="Pfam" id="PF13181">
    <property type="entry name" value="TPR_8"/>
    <property type="match status" value="3"/>
</dbReference>
<keyword evidence="1" id="KW-0677">Repeat</keyword>
<dbReference type="Pfam" id="PF13414">
    <property type="entry name" value="TPR_11"/>
    <property type="match status" value="1"/>
</dbReference>
<dbReference type="WBParaSite" id="ASIM_0001757501-mRNA-1">
    <property type="protein sequence ID" value="ASIM_0001757501-mRNA-1"/>
    <property type="gene ID" value="ASIM_0001757501"/>
</dbReference>
<feature type="repeat" description="TPR" evidence="4">
    <location>
        <begin position="280"/>
        <end position="313"/>
    </location>
</feature>
<dbReference type="GO" id="GO:0036064">
    <property type="term" value="C:ciliary basal body"/>
    <property type="evidence" value="ECO:0007669"/>
    <property type="project" value="TreeGrafter"/>
</dbReference>
<feature type="compositionally biased region" description="Polar residues" evidence="5">
    <location>
        <begin position="52"/>
        <end position="67"/>
    </location>
</feature>
<reference evidence="8" key="1">
    <citation type="submission" date="2017-02" db="UniProtKB">
        <authorList>
            <consortium name="WormBaseParasite"/>
        </authorList>
    </citation>
    <scope>IDENTIFICATION</scope>
</reference>
<dbReference type="GO" id="GO:0060271">
    <property type="term" value="P:cilium assembly"/>
    <property type="evidence" value="ECO:0007669"/>
    <property type="project" value="TreeGrafter"/>
</dbReference>
<dbReference type="PANTHER" id="PTHR44186">
    <property type="match status" value="1"/>
</dbReference>
<dbReference type="SMART" id="SM00028">
    <property type="entry name" value="TPR"/>
    <property type="match status" value="6"/>
</dbReference>
<comment type="similarity">
    <text evidence="3">Belongs to the BBS4 family.</text>
</comment>
<dbReference type="GO" id="GO:0061512">
    <property type="term" value="P:protein localization to cilium"/>
    <property type="evidence" value="ECO:0007669"/>
    <property type="project" value="TreeGrafter"/>
</dbReference>
<protein>
    <submittedName>
        <fullName evidence="8">Bardet-Biedl syndrome 4 protein homolog (inferred by orthology to a C. elegans protein)</fullName>
    </submittedName>
</protein>
<dbReference type="AlphaFoldDB" id="A0A0M3K9D3"/>
<proteinExistence type="inferred from homology"/>
<evidence type="ECO:0000256" key="4">
    <source>
        <dbReference type="PROSITE-ProRule" id="PRU00339"/>
    </source>
</evidence>
<feature type="repeat" description="TPR" evidence="4">
    <location>
        <begin position="181"/>
        <end position="214"/>
    </location>
</feature>
<evidence type="ECO:0000256" key="1">
    <source>
        <dbReference type="ARBA" id="ARBA00022737"/>
    </source>
</evidence>
<name>A0A0M3K9D3_ANISI</name>
<reference evidence="6 7" key="2">
    <citation type="submission" date="2018-11" db="EMBL/GenBank/DDBJ databases">
        <authorList>
            <consortium name="Pathogen Informatics"/>
        </authorList>
    </citation>
    <scope>NUCLEOTIDE SEQUENCE [LARGE SCALE GENOMIC DNA]</scope>
</reference>
<dbReference type="InterPro" id="IPR019734">
    <property type="entry name" value="TPR_rpt"/>
</dbReference>
<dbReference type="SUPFAM" id="SSF48452">
    <property type="entry name" value="TPR-like"/>
    <property type="match status" value="2"/>
</dbReference>
<feature type="repeat" description="TPR" evidence="4">
    <location>
        <begin position="314"/>
        <end position="347"/>
    </location>
</feature>
<accession>A0A0M3K9D3</accession>
<dbReference type="Proteomes" id="UP000267096">
    <property type="component" value="Unassembled WGS sequence"/>
</dbReference>
<dbReference type="InterPro" id="IPR011990">
    <property type="entry name" value="TPR-like_helical_dom_sf"/>
</dbReference>
<dbReference type="EMBL" id="UYRR01033618">
    <property type="protein sequence ID" value="VDK59193.1"/>
    <property type="molecule type" value="Genomic_DNA"/>
</dbReference>
<feature type="repeat" description="TPR" evidence="4">
    <location>
        <begin position="147"/>
        <end position="180"/>
    </location>
</feature>
<evidence type="ECO:0000256" key="5">
    <source>
        <dbReference type="SAM" id="MobiDB-lite"/>
    </source>
</evidence>
<organism evidence="8">
    <name type="scientific">Anisakis simplex</name>
    <name type="common">Herring worm</name>
    <dbReference type="NCBI Taxonomy" id="6269"/>
    <lineage>
        <taxon>Eukaryota</taxon>
        <taxon>Metazoa</taxon>
        <taxon>Ecdysozoa</taxon>
        <taxon>Nematoda</taxon>
        <taxon>Chromadorea</taxon>
        <taxon>Rhabditida</taxon>
        <taxon>Spirurina</taxon>
        <taxon>Ascaridomorpha</taxon>
        <taxon>Ascaridoidea</taxon>
        <taxon>Anisakidae</taxon>
        <taxon>Anisakis</taxon>
        <taxon>Anisakis simplex complex</taxon>
    </lineage>
</organism>
<feature type="region of interest" description="Disordered" evidence="5">
    <location>
        <begin position="52"/>
        <end position="95"/>
    </location>
</feature>
<evidence type="ECO:0000313" key="7">
    <source>
        <dbReference type="Proteomes" id="UP000267096"/>
    </source>
</evidence>
<evidence type="ECO:0000256" key="2">
    <source>
        <dbReference type="ARBA" id="ARBA00022803"/>
    </source>
</evidence>
<gene>
    <name evidence="6" type="ORF">ASIM_LOCUS16981</name>
</gene>
<dbReference type="Gene3D" id="1.25.40.10">
    <property type="entry name" value="Tetratricopeptide repeat domain"/>
    <property type="match status" value="2"/>
</dbReference>
<feature type="repeat" description="TPR" evidence="4">
    <location>
        <begin position="416"/>
        <end position="449"/>
    </location>
</feature>
<evidence type="ECO:0000313" key="8">
    <source>
        <dbReference type="WBParaSite" id="ASIM_0001757501-mRNA-1"/>
    </source>
</evidence>
<dbReference type="PANTHER" id="PTHR44186:SF1">
    <property type="entry name" value="BARDET-BIEDL SYNDROME 4 PROTEIN"/>
    <property type="match status" value="1"/>
</dbReference>
<evidence type="ECO:0000313" key="6">
    <source>
        <dbReference type="EMBL" id="VDK59193.1"/>
    </source>
</evidence>
<dbReference type="PROSITE" id="PS50005">
    <property type="entry name" value="TPR"/>
    <property type="match status" value="5"/>
</dbReference>
<evidence type="ECO:0000256" key="3">
    <source>
        <dbReference type="ARBA" id="ARBA00023778"/>
    </source>
</evidence>
<dbReference type="OrthoDB" id="309339at2759"/>
<keyword evidence="2 4" id="KW-0802">TPR repeat</keyword>
<sequence>MHHHACAIGAENIILKLADLIEQESQQYSPIVRKHGEYISDALRMDLTDAPTNTTNSCDMYSNTTSEPIRKNSESEATVVSAPTDDNSADEKKPKRAIVNDPKKRAQELTTIDRHNFLLHQYYIRRDFEACKALIKEILDETNGMNEYANYIRGKIARIQGNLRESLEWFEKAVALSPQNANYLCQVGRIHFLLGNHEKASEILLNAIEMDPDNTVRFICIPLSDHWERKNHEENLMVSHRSNKAYYWRAMALYHTNHSNEMVTKAQECLLSSPNAAKSCEILTFLAKLFVQKNEIIPAIEAYKKAIEIEPENLDILTNIGLLYLRTQSDDQSFSILGKALSYDPTHVPSILAAGSIIQANGDYDVALAKYRVAVDKCDYNGPLWNNIGMCFFGKGKYVAAISCLKKANYLCPLDWKICFNLGLVHNAMQQYASAYHFISSAVNLNPRSPLAFMALAGAHLYEIMLSFQSLFYI</sequence>
<keyword evidence="7" id="KW-1185">Reference proteome</keyword>